<dbReference type="PANTHER" id="PTHR30086:SF14">
    <property type="entry name" value="HOMOSERINE_HOMOSERINE LACTONE EFFLUX PROTEIN"/>
    <property type="match status" value="1"/>
</dbReference>
<dbReference type="InterPro" id="IPR001123">
    <property type="entry name" value="LeuE-type"/>
</dbReference>
<proteinExistence type="inferred from homology"/>
<evidence type="ECO:0000256" key="3">
    <source>
        <dbReference type="ARBA" id="ARBA00022475"/>
    </source>
</evidence>
<protein>
    <submittedName>
        <fullName evidence="8">Homoserine lactone transporter</fullName>
    </submittedName>
</protein>
<keyword evidence="3" id="KW-1003">Cell membrane</keyword>
<evidence type="ECO:0000256" key="7">
    <source>
        <dbReference type="SAM" id="Phobius"/>
    </source>
</evidence>
<evidence type="ECO:0000313" key="8">
    <source>
        <dbReference type="EMBL" id="ONI58479.1"/>
    </source>
</evidence>
<dbReference type="GO" id="GO:0042970">
    <property type="term" value="F:homoserine transmembrane transporter activity"/>
    <property type="evidence" value="ECO:0007669"/>
    <property type="project" value="TreeGrafter"/>
</dbReference>
<dbReference type="AlphaFoldDB" id="A0A1V2N6Z4"/>
<dbReference type="EMBL" id="LVWB01000015">
    <property type="protein sequence ID" value="ONI58479.1"/>
    <property type="molecule type" value="Genomic_DNA"/>
</dbReference>
<comment type="similarity">
    <text evidence="2">Belongs to the Rht family.</text>
</comment>
<feature type="transmembrane region" description="Helical" evidence="7">
    <location>
        <begin position="148"/>
        <end position="172"/>
    </location>
</feature>
<evidence type="ECO:0000256" key="6">
    <source>
        <dbReference type="ARBA" id="ARBA00023136"/>
    </source>
</evidence>
<comment type="caution">
    <text evidence="8">The sequence shown here is derived from an EMBL/GenBank/DDBJ whole genome shotgun (WGS) entry which is preliminary data.</text>
</comment>
<sequence>MDFQTWISFAIFTLLLTSTPGAGCILTINHSLQHGWKPTRVMILGQEIAILVLMFSVTLGAKDLANLTNTMLVIKFVGVAWLLYTAWSAWTSPFNDLLRVDQIPLASVSHRFIKGFVTDITNGKAWAFFVAMVPSYLNMDHSILPQSFILSCTMVGIDTIVLLFYSILCSYLRQYFTSPSFVKIQNRVSSVVFILLAWKIVVSI</sequence>
<dbReference type="Pfam" id="PF01810">
    <property type="entry name" value="LysE"/>
    <property type="match status" value="1"/>
</dbReference>
<gene>
    <name evidence="8" type="ORF">AYO25_05470</name>
</gene>
<evidence type="ECO:0000256" key="1">
    <source>
        <dbReference type="ARBA" id="ARBA00004651"/>
    </source>
</evidence>
<comment type="subcellular location">
    <subcellularLocation>
        <location evidence="1">Cell membrane</location>
        <topology evidence="1">Multi-pass membrane protein</topology>
    </subcellularLocation>
</comment>
<reference evidence="8 9" key="1">
    <citation type="journal article" date="2017" name="PLoS ONE">
        <title>Genomic sequence of 'Candidatus Liberibacter solanacearum' haplotype C and its comparison with haplotype A and B genomes.</title>
        <authorList>
            <person name="Wang J."/>
            <person name="Haapalainen M."/>
            <person name="Schott T."/>
            <person name="Thompson S.M."/>
            <person name="Smith G.R."/>
            <person name="Nissinen A.I."/>
            <person name="Pirhonen M."/>
        </authorList>
    </citation>
    <scope>NUCLEOTIDE SEQUENCE [LARGE SCALE GENOMIC DNA]</scope>
    <source>
        <strain evidence="8 9">FIN111</strain>
    </source>
</reference>
<keyword evidence="5 7" id="KW-1133">Transmembrane helix</keyword>
<keyword evidence="6 7" id="KW-0472">Membrane</keyword>
<dbReference type="PANTHER" id="PTHR30086">
    <property type="entry name" value="ARGININE EXPORTER PROTEIN ARGO"/>
    <property type="match status" value="1"/>
</dbReference>
<dbReference type="Proteomes" id="UP000189542">
    <property type="component" value="Unassembled WGS sequence"/>
</dbReference>
<evidence type="ECO:0000256" key="5">
    <source>
        <dbReference type="ARBA" id="ARBA00022989"/>
    </source>
</evidence>
<dbReference type="RefSeq" id="WP_076969198.1">
    <property type="nucleotide sequence ID" value="NZ_LVWB01000015.1"/>
</dbReference>
<evidence type="ECO:0000313" key="9">
    <source>
        <dbReference type="Proteomes" id="UP000189542"/>
    </source>
</evidence>
<accession>A0A1V2N6Z4</accession>
<evidence type="ECO:0000256" key="4">
    <source>
        <dbReference type="ARBA" id="ARBA00022692"/>
    </source>
</evidence>
<name>A0A1V2N6Z4_9HYPH</name>
<keyword evidence="4 7" id="KW-0812">Transmembrane</keyword>
<feature type="transmembrane region" description="Helical" evidence="7">
    <location>
        <begin position="40"/>
        <end position="60"/>
    </location>
</feature>
<organism evidence="8 9">
    <name type="scientific">Candidatus Liberibacter solanacearum</name>
    <dbReference type="NCBI Taxonomy" id="556287"/>
    <lineage>
        <taxon>Bacteria</taxon>
        <taxon>Pseudomonadati</taxon>
        <taxon>Pseudomonadota</taxon>
        <taxon>Alphaproteobacteria</taxon>
        <taxon>Hyphomicrobiales</taxon>
        <taxon>Rhizobiaceae</taxon>
        <taxon>Liberibacter</taxon>
    </lineage>
</organism>
<feature type="transmembrane region" description="Helical" evidence="7">
    <location>
        <begin position="72"/>
        <end position="90"/>
    </location>
</feature>
<evidence type="ECO:0000256" key="2">
    <source>
        <dbReference type="ARBA" id="ARBA00007928"/>
    </source>
</evidence>
<dbReference type="OrthoDB" id="9804822at2"/>
<dbReference type="GO" id="GO:0005886">
    <property type="term" value="C:plasma membrane"/>
    <property type="evidence" value="ECO:0007669"/>
    <property type="project" value="UniProtKB-SubCell"/>
</dbReference>